<evidence type="ECO:0000256" key="1">
    <source>
        <dbReference type="SAM" id="MobiDB-lite"/>
    </source>
</evidence>
<dbReference type="OrthoDB" id="40784at10239"/>
<evidence type="ECO:0000313" key="3">
    <source>
        <dbReference type="Proteomes" id="UP000290195"/>
    </source>
</evidence>
<proteinExistence type="predicted"/>
<dbReference type="EMBL" id="MF966379">
    <property type="protein sequence ID" value="ATZ81586.1"/>
    <property type="molecule type" value="Genomic_DNA"/>
</dbReference>
<protein>
    <submittedName>
        <fullName evidence="2">Uncharacterized protein</fullName>
    </submittedName>
</protein>
<sequence length="211" mass="24008">MLTKNHKIVQKSLKPRRYNPILKSNPLSNNELSDINIESHPGNLMVQRREISNPINVIVPCNNNNDTDHKQFCTTQGISKQIEQTTSAITPNQFITTQSFINELSVNRPNDSMDIPNDASNNHINNDDDDDDDINPRNRRQKYKTTRQILNKSKQLFRKTRKPLLSMASGFGLYMITNAYSGIIKSYIPISPQFISTIVFTAVEAITKSIC</sequence>
<gene>
    <name evidence="2" type="ORF">DiNV_CH01M_ORF98</name>
</gene>
<accession>A0A2H4UXE8</accession>
<organism evidence="2">
    <name type="scientific">Drosophila innubila nudivirus</name>
    <dbReference type="NCBI Taxonomy" id="2057187"/>
    <lineage>
        <taxon>Viruses</taxon>
        <taxon>Viruses incertae sedis</taxon>
        <taxon>Naldaviricetes</taxon>
        <taxon>Lefavirales</taxon>
        <taxon>Nudiviridae</taxon>
        <taxon>Alphanudivirus</taxon>
        <taxon>Alphanudivirus droinnubilae</taxon>
    </lineage>
</organism>
<feature type="compositionally biased region" description="Low complexity" evidence="1">
    <location>
        <begin position="115"/>
        <end position="124"/>
    </location>
</feature>
<reference evidence="2" key="1">
    <citation type="journal article" date="2018" name="Infect. Genet. Evol.">
        <title>The dynamic evolution of Drosophila innubila Nudivirus.</title>
        <authorList>
            <person name="Hill T."/>
            <person name="Unckless R.L."/>
        </authorList>
    </citation>
    <scope>NUCLEOTIDE SEQUENCE [LARGE SCALE GENOMIC DNA]</scope>
    <source>
        <strain evidence="2">DiNV_CH01M</strain>
    </source>
</reference>
<feature type="region of interest" description="Disordered" evidence="1">
    <location>
        <begin position="106"/>
        <end position="138"/>
    </location>
</feature>
<evidence type="ECO:0000313" key="2">
    <source>
        <dbReference type="EMBL" id="ATZ81586.1"/>
    </source>
</evidence>
<keyword evidence="3" id="KW-1185">Reference proteome</keyword>
<dbReference type="Proteomes" id="UP000290195">
    <property type="component" value="Segment"/>
</dbReference>
<name>A0A2H4UXE8_9VIRU</name>